<accession>A0A6N3X448</accession>
<evidence type="ECO:0000313" key="1">
    <source>
        <dbReference type="EMBL" id="KKZ13808.1"/>
    </source>
</evidence>
<dbReference type="GO" id="GO:0016874">
    <property type="term" value="F:ligase activity"/>
    <property type="evidence" value="ECO:0007669"/>
    <property type="project" value="UniProtKB-KW"/>
</dbReference>
<protein>
    <submittedName>
        <fullName evidence="1">F420-0:Gamma-glutamyl ligase</fullName>
    </submittedName>
</protein>
<dbReference type="AlphaFoldDB" id="A0A6N3X448"/>
<gene>
    <name evidence="1" type="ORF">TH68_06115</name>
</gene>
<feature type="non-terminal residue" evidence="1">
    <location>
        <position position="1"/>
    </location>
</feature>
<dbReference type="SUPFAM" id="SSF144010">
    <property type="entry name" value="CofE-like"/>
    <property type="match status" value="1"/>
</dbReference>
<keyword evidence="1" id="KW-0436">Ligase</keyword>
<name>A0A6N3X448_9SYNE</name>
<evidence type="ECO:0000313" key="2">
    <source>
        <dbReference type="Proteomes" id="UP000035054"/>
    </source>
</evidence>
<organism evidence="1 2">
    <name type="scientific">Candidatus Synechococcus spongiarum 142</name>
    <dbReference type="NCBI Taxonomy" id="1608213"/>
    <lineage>
        <taxon>Bacteria</taxon>
        <taxon>Bacillati</taxon>
        <taxon>Cyanobacteriota</taxon>
        <taxon>Cyanophyceae</taxon>
        <taxon>Synechococcales</taxon>
        <taxon>Synechococcaceae</taxon>
        <taxon>Synechococcus</taxon>
    </lineage>
</organism>
<dbReference type="EMBL" id="JXUO01000206">
    <property type="protein sequence ID" value="KKZ13808.1"/>
    <property type="molecule type" value="Genomic_DNA"/>
</dbReference>
<reference evidence="1 2" key="1">
    <citation type="submission" date="2015-01" db="EMBL/GenBank/DDBJ databases">
        <title>Lifestyle Evolution in Cyanobacterial Symbionts of Sponges.</title>
        <authorList>
            <person name="Burgsdorf I."/>
            <person name="Slaby B.M."/>
            <person name="Handley K.M."/>
            <person name="Haber M."/>
            <person name="Blom J."/>
            <person name="Marshall C.W."/>
            <person name="Gilbert J.A."/>
            <person name="Hentschel U."/>
            <person name="Steindler L."/>
        </authorList>
    </citation>
    <scope>NUCLEOTIDE SEQUENCE [LARGE SCALE GENOMIC DNA]</scope>
    <source>
        <strain evidence="1">142</strain>
    </source>
</reference>
<proteinExistence type="predicted"/>
<sequence length="214" mass="22651">HQVLPLATHLLGWLDDPLQVLRHYAAPHLQPGDVVALAETPLAVMQGRYRLGTTVEPSCLARQLCRVFHPHSSLATACGLQALIDLVGPARVLCAWLGGVLLRLLGIRGGFYRLAGEQARLIDDLTGTIPPYDRTIVLGPERSQTLVTKLAQAMGQPVAVVDVNDLGRVKIVASSGGVDPGLVHQALAANPAGNANEGTPLVIIRPSGFKGTRP</sequence>
<dbReference type="Proteomes" id="UP000035054">
    <property type="component" value="Unassembled WGS sequence"/>
</dbReference>
<comment type="caution">
    <text evidence="1">The sequence shown here is derived from an EMBL/GenBank/DDBJ whole genome shotgun (WGS) entry which is preliminary data.</text>
</comment>